<name>A0ABP0MUM5_9DINO</name>
<sequence length="109" mass="12699">MSHETAWEWLWATISHNLNESTQKARAFKSYNAQLFASLKEEQLDIFRNDLYTDFFAKCAASQDIFKQSQTRLHYIADRVLQSSYEMFHTPKDEAPTAIGVESHLILIL</sequence>
<evidence type="ECO:0000313" key="2">
    <source>
        <dbReference type="Proteomes" id="UP001642464"/>
    </source>
</evidence>
<dbReference type="EMBL" id="CAXAMM010024402">
    <property type="protein sequence ID" value="CAK9055200.1"/>
    <property type="molecule type" value="Genomic_DNA"/>
</dbReference>
<accession>A0ABP0MUM5</accession>
<organism evidence="1 2">
    <name type="scientific">Durusdinium trenchii</name>
    <dbReference type="NCBI Taxonomy" id="1381693"/>
    <lineage>
        <taxon>Eukaryota</taxon>
        <taxon>Sar</taxon>
        <taxon>Alveolata</taxon>
        <taxon>Dinophyceae</taxon>
        <taxon>Suessiales</taxon>
        <taxon>Symbiodiniaceae</taxon>
        <taxon>Durusdinium</taxon>
    </lineage>
</organism>
<dbReference type="Proteomes" id="UP001642464">
    <property type="component" value="Unassembled WGS sequence"/>
</dbReference>
<comment type="caution">
    <text evidence="1">The sequence shown here is derived from an EMBL/GenBank/DDBJ whole genome shotgun (WGS) entry which is preliminary data.</text>
</comment>
<proteinExistence type="predicted"/>
<gene>
    <name evidence="1" type="ORF">SCF082_LOCUS29876</name>
</gene>
<reference evidence="1 2" key="1">
    <citation type="submission" date="2024-02" db="EMBL/GenBank/DDBJ databases">
        <authorList>
            <person name="Chen Y."/>
            <person name="Shah S."/>
            <person name="Dougan E. K."/>
            <person name="Thang M."/>
            <person name="Chan C."/>
        </authorList>
    </citation>
    <scope>NUCLEOTIDE SEQUENCE [LARGE SCALE GENOMIC DNA]</scope>
</reference>
<protein>
    <submittedName>
        <fullName evidence="1">Retrovirus-related Pol polyprotein from transposon TNT 1-94</fullName>
    </submittedName>
</protein>
<keyword evidence="2" id="KW-1185">Reference proteome</keyword>
<evidence type="ECO:0000313" key="1">
    <source>
        <dbReference type="EMBL" id="CAK9055200.1"/>
    </source>
</evidence>